<protein>
    <submittedName>
        <fullName evidence="2">Aminoglycoside phosphotransferase family protein</fullName>
        <ecNumber evidence="2">2.7.1.-</ecNumber>
    </submittedName>
</protein>
<dbReference type="EC" id="2.7.1.-" evidence="2"/>
<dbReference type="InterPro" id="IPR011009">
    <property type="entry name" value="Kinase-like_dom_sf"/>
</dbReference>
<dbReference type="PANTHER" id="PTHR21064:SF5">
    <property type="entry name" value="SLR1880 PROTEIN"/>
    <property type="match status" value="1"/>
</dbReference>
<keyword evidence="2" id="KW-0808">Transferase</keyword>
<name>A0ABV5C9U7_9SPHI</name>
<dbReference type="EMBL" id="JBBVGT010000001">
    <property type="protein sequence ID" value="MFB5944319.1"/>
    <property type="molecule type" value="Genomic_DNA"/>
</dbReference>
<evidence type="ECO:0000259" key="1">
    <source>
        <dbReference type="Pfam" id="PF01636"/>
    </source>
</evidence>
<proteinExistence type="predicted"/>
<keyword evidence="3" id="KW-1185">Reference proteome</keyword>
<dbReference type="SUPFAM" id="SSF56112">
    <property type="entry name" value="Protein kinase-like (PK-like)"/>
    <property type="match status" value="1"/>
</dbReference>
<feature type="domain" description="Aminoglycoside phosphotransferase" evidence="1">
    <location>
        <begin position="22"/>
        <end position="264"/>
    </location>
</feature>
<dbReference type="Proteomes" id="UP001580928">
    <property type="component" value="Unassembled WGS sequence"/>
</dbReference>
<dbReference type="PANTHER" id="PTHR21064">
    <property type="entry name" value="AMINOGLYCOSIDE PHOSPHOTRANSFERASE DOMAIN-CONTAINING PROTEIN-RELATED"/>
    <property type="match status" value="1"/>
</dbReference>
<comment type="caution">
    <text evidence="2">The sequence shown here is derived from an EMBL/GenBank/DDBJ whole genome shotgun (WGS) entry which is preliminary data.</text>
</comment>
<dbReference type="Gene3D" id="3.90.1200.10">
    <property type="match status" value="1"/>
</dbReference>
<reference evidence="2 3" key="1">
    <citation type="submission" date="2024-04" db="EMBL/GenBank/DDBJ databases">
        <title>Albibacterium profundi sp. nov., isolated from sediment of the Challenger Deep of Mariana Trench.</title>
        <authorList>
            <person name="Wang Y."/>
        </authorList>
    </citation>
    <scope>NUCLEOTIDE SEQUENCE [LARGE SCALE GENOMIC DNA]</scope>
    <source>
        <strain evidence="2 3">RHL897</strain>
    </source>
</reference>
<sequence length="372" mass="42951">MGINSNLKIAEYFNIQGTPISIKEFGSGHINDTYQIRTDQADGPAYLLQRINNYVFKDVDVLMNNIKKVTEHLQSKMHDTDTSQKVLTIIPTKDNKLYYVDDADNYWRLMILINNTRSYDILETESQAEEGGRAFGNFQALLADLDPTEIDYTIPDFCNIEFRLNNFHKALEKDAVNRKKDVKDEIEYIIDRETKMNTILQMAARGELPLRITHNDTKFNNVLLDQNDKAQCVIDLDTVMPGYVAYDFGDAIRTIINRAAEDEADLSKIQLNIPLFKAYTKGYLETAHQFLTDYEVDSLLQGALLFPYMQSVRFLTDYLEGDIYYKTQHPEHNLQRTRAQLKLAFEVESQQHILGEIIQSEAAKYNLVSKQK</sequence>
<dbReference type="GO" id="GO:0016740">
    <property type="term" value="F:transferase activity"/>
    <property type="evidence" value="ECO:0007669"/>
    <property type="project" value="UniProtKB-KW"/>
</dbReference>
<evidence type="ECO:0000313" key="2">
    <source>
        <dbReference type="EMBL" id="MFB5944319.1"/>
    </source>
</evidence>
<gene>
    <name evidence="2" type="ORF">WKR92_00595</name>
</gene>
<dbReference type="InterPro" id="IPR050249">
    <property type="entry name" value="Pseudomonas-type_ThrB"/>
</dbReference>
<dbReference type="RefSeq" id="WP_375555900.1">
    <property type="nucleotide sequence ID" value="NZ_JBBVGT010000001.1"/>
</dbReference>
<organism evidence="2 3">
    <name type="scientific">Albibacterium profundi</name>
    <dbReference type="NCBI Taxonomy" id="3134906"/>
    <lineage>
        <taxon>Bacteria</taxon>
        <taxon>Pseudomonadati</taxon>
        <taxon>Bacteroidota</taxon>
        <taxon>Sphingobacteriia</taxon>
        <taxon>Sphingobacteriales</taxon>
        <taxon>Sphingobacteriaceae</taxon>
        <taxon>Albibacterium</taxon>
    </lineage>
</organism>
<evidence type="ECO:0000313" key="3">
    <source>
        <dbReference type="Proteomes" id="UP001580928"/>
    </source>
</evidence>
<dbReference type="Pfam" id="PF01636">
    <property type="entry name" value="APH"/>
    <property type="match status" value="1"/>
</dbReference>
<accession>A0ABV5C9U7</accession>
<dbReference type="InterPro" id="IPR002575">
    <property type="entry name" value="Aminoglycoside_PTrfase"/>
</dbReference>